<dbReference type="EMBL" id="HBFK01021682">
    <property type="protein sequence ID" value="CAD8746933.1"/>
    <property type="molecule type" value="Transcribed_RNA"/>
</dbReference>
<dbReference type="PANTHER" id="PTHR11645">
    <property type="entry name" value="PYRROLINE-5-CARBOXYLATE REDUCTASE"/>
    <property type="match status" value="1"/>
</dbReference>
<evidence type="ECO:0000259" key="5">
    <source>
        <dbReference type="Pfam" id="PF03807"/>
    </source>
</evidence>
<feature type="domain" description="Pyrroline-5-carboxylate reductase catalytic N-terminal" evidence="5">
    <location>
        <begin position="83"/>
        <end position="168"/>
    </location>
</feature>
<evidence type="ECO:0000256" key="4">
    <source>
        <dbReference type="SAM" id="MobiDB-lite"/>
    </source>
</evidence>
<dbReference type="GO" id="GO:0055129">
    <property type="term" value="P:L-proline biosynthetic process"/>
    <property type="evidence" value="ECO:0007669"/>
    <property type="project" value="TreeGrafter"/>
</dbReference>
<sequence>MLGRRAAAALRAHSNSVLSGKPYSSVRQNAKRAVANAPRMGAGIPAHNQPPAARASPIRSYSADSFKKPASPFPAKGTPKVEKIAFVGAGKMAEAMISGMLSKGIQTPETLVVHDVWEKSCIRVQERFPGVKRAKTLNQLTKDADIVVLAVKPQESHKMLADLFESVHSDEGKMSDKAVLVSIMTGKPIHWLYEHTQVPRIVRAMPNTPVSIQEGCVVWCPTDQVEEPQLKAVASMFSAIGDHVMVQDERYLDMSTAISGSGPYYLYLTMETMVDAGVHMGLPREMSERLVKQTLLGSCMYALNSNQSISVLRNDIISPGGTTASAQYTLERGGFRATVYDAIWAAYRRSLELGGENSNVGPGRSQTAVLRTFQFSEDEQADESGGASSTAHDNGDPNVDRTRPN</sequence>
<dbReference type="FunFam" id="1.10.3730.10:FF:000001">
    <property type="entry name" value="Pyrroline-5-carboxylate reductase"/>
    <property type="match status" value="1"/>
</dbReference>
<protein>
    <recommendedName>
        <fullName evidence="9">Pyrroline-5-carboxylate reductase</fullName>
    </recommendedName>
</protein>
<evidence type="ECO:0008006" key="9">
    <source>
        <dbReference type="Google" id="ProtNLM"/>
    </source>
</evidence>
<evidence type="ECO:0000256" key="3">
    <source>
        <dbReference type="ARBA" id="ARBA00023002"/>
    </source>
</evidence>
<comment type="similarity">
    <text evidence="1">Belongs to the pyrroline-5-carboxylate reductase family.</text>
</comment>
<proteinExistence type="inferred from homology"/>
<dbReference type="EMBL" id="HBFX01042586">
    <property type="protein sequence ID" value="CAD8974632.1"/>
    <property type="molecule type" value="Transcribed_RNA"/>
</dbReference>
<dbReference type="PANTHER" id="PTHR11645:SF66">
    <property type="entry name" value="PYRROLINE-5-CARBOXYLATE REDUCTASE"/>
    <property type="match status" value="1"/>
</dbReference>
<evidence type="ECO:0000256" key="1">
    <source>
        <dbReference type="ARBA" id="ARBA00005525"/>
    </source>
</evidence>
<feature type="domain" description="Pyrroline-5-carboxylate reductase dimerisation" evidence="6">
    <location>
        <begin position="249"/>
        <end position="353"/>
    </location>
</feature>
<dbReference type="Gene3D" id="3.40.50.720">
    <property type="entry name" value="NAD(P)-binding Rossmann-like Domain"/>
    <property type="match status" value="1"/>
</dbReference>
<dbReference type="NCBIfam" id="TIGR00112">
    <property type="entry name" value="proC"/>
    <property type="match status" value="1"/>
</dbReference>
<keyword evidence="3" id="KW-0560">Oxidoreductase</keyword>
<name>A0A6U5AH24_HEMAN</name>
<dbReference type="Pfam" id="PF03807">
    <property type="entry name" value="F420_oxidored"/>
    <property type="match status" value="1"/>
</dbReference>
<feature type="compositionally biased region" description="Basic and acidic residues" evidence="4">
    <location>
        <begin position="393"/>
        <end position="405"/>
    </location>
</feature>
<dbReference type="InterPro" id="IPR036291">
    <property type="entry name" value="NAD(P)-bd_dom_sf"/>
</dbReference>
<dbReference type="InterPro" id="IPR029036">
    <property type="entry name" value="P5CR_dimer"/>
</dbReference>
<keyword evidence="2" id="KW-0521">NADP</keyword>
<dbReference type="InterPro" id="IPR000304">
    <property type="entry name" value="Pyrroline-COOH_reductase"/>
</dbReference>
<evidence type="ECO:0000313" key="7">
    <source>
        <dbReference type="EMBL" id="CAD8746933.1"/>
    </source>
</evidence>
<dbReference type="Pfam" id="PF14748">
    <property type="entry name" value="P5CR_dimer"/>
    <property type="match status" value="1"/>
</dbReference>
<organism evidence="8">
    <name type="scientific">Hemiselmis andersenii</name>
    <name type="common">Cryptophyte alga</name>
    <dbReference type="NCBI Taxonomy" id="464988"/>
    <lineage>
        <taxon>Eukaryota</taxon>
        <taxon>Cryptophyceae</taxon>
        <taxon>Cryptomonadales</taxon>
        <taxon>Hemiselmidaceae</taxon>
        <taxon>Hemiselmis</taxon>
    </lineage>
</organism>
<reference evidence="8" key="1">
    <citation type="submission" date="2021-01" db="EMBL/GenBank/DDBJ databases">
        <authorList>
            <person name="Corre E."/>
            <person name="Pelletier E."/>
            <person name="Niang G."/>
            <person name="Scheremetjew M."/>
            <person name="Finn R."/>
            <person name="Kale V."/>
            <person name="Holt S."/>
            <person name="Cochrane G."/>
            <person name="Meng A."/>
            <person name="Brown T."/>
            <person name="Cohen L."/>
        </authorList>
    </citation>
    <scope>NUCLEOTIDE SEQUENCE</scope>
    <source>
        <strain evidence="7">CCMP441</strain>
        <strain evidence="8">CCMP644</strain>
    </source>
</reference>
<dbReference type="SUPFAM" id="SSF48179">
    <property type="entry name" value="6-phosphogluconate dehydrogenase C-terminal domain-like"/>
    <property type="match status" value="1"/>
</dbReference>
<dbReference type="SUPFAM" id="SSF51735">
    <property type="entry name" value="NAD(P)-binding Rossmann-fold domains"/>
    <property type="match status" value="1"/>
</dbReference>
<dbReference type="GO" id="GO:0004735">
    <property type="term" value="F:pyrroline-5-carboxylate reductase activity"/>
    <property type="evidence" value="ECO:0007669"/>
    <property type="project" value="InterPro"/>
</dbReference>
<dbReference type="InterPro" id="IPR028939">
    <property type="entry name" value="P5C_Rdtase_cat_N"/>
</dbReference>
<evidence type="ECO:0000313" key="8">
    <source>
        <dbReference type="EMBL" id="CAD8974632.1"/>
    </source>
</evidence>
<feature type="region of interest" description="Disordered" evidence="4">
    <location>
        <begin position="370"/>
        <end position="405"/>
    </location>
</feature>
<dbReference type="Gene3D" id="1.10.3730.10">
    <property type="entry name" value="ProC C-terminal domain-like"/>
    <property type="match status" value="1"/>
</dbReference>
<evidence type="ECO:0000256" key="2">
    <source>
        <dbReference type="ARBA" id="ARBA00022857"/>
    </source>
</evidence>
<dbReference type="AlphaFoldDB" id="A0A6U5AH24"/>
<dbReference type="HAMAP" id="MF_01925">
    <property type="entry name" value="P5C_reductase"/>
    <property type="match status" value="1"/>
</dbReference>
<dbReference type="InterPro" id="IPR008927">
    <property type="entry name" value="6-PGluconate_DH-like_C_sf"/>
</dbReference>
<gene>
    <name evidence="8" type="ORF">HAND00432_LOCUS25634</name>
    <name evidence="7" type="ORF">HAND1043_LOCUS13430</name>
</gene>
<evidence type="ECO:0000259" key="6">
    <source>
        <dbReference type="Pfam" id="PF14748"/>
    </source>
</evidence>
<accession>A0A6U5AH24</accession>